<gene>
    <name evidence="1" type="ORF">Patl1_15560</name>
</gene>
<protein>
    <submittedName>
        <fullName evidence="1">Uncharacterized protein</fullName>
    </submittedName>
</protein>
<keyword evidence="2" id="KW-1185">Reference proteome</keyword>
<evidence type="ECO:0000313" key="2">
    <source>
        <dbReference type="Proteomes" id="UP001164250"/>
    </source>
</evidence>
<dbReference type="Proteomes" id="UP001164250">
    <property type="component" value="Chromosome 6"/>
</dbReference>
<name>A0ACC1B878_9ROSI</name>
<reference evidence="2" key="1">
    <citation type="journal article" date="2023" name="G3 (Bethesda)">
        <title>Genome assembly and association tests identify interacting loci associated with vigor, precocity, and sex in interspecific pistachio rootstocks.</title>
        <authorList>
            <person name="Palmer W."/>
            <person name="Jacygrad E."/>
            <person name="Sagayaradj S."/>
            <person name="Cavanaugh K."/>
            <person name="Han R."/>
            <person name="Bertier L."/>
            <person name="Beede B."/>
            <person name="Kafkas S."/>
            <person name="Golino D."/>
            <person name="Preece J."/>
            <person name="Michelmore R."/>
        </authorList>
    </citation>
    <scope>NUCLEOTIDE SEQUENCE [LARGE SCALE GENOMIC DNA]</scope>
</reference>
<evidence type="ECO:0000313" key="1">
    <source>
        <dbReference type="EMBL" id="KAJ0095106.1"/>
    </source>
</evidence>
<organism evidence="1 2">
    <name type="scientific">Pistacia atlantica</name>
    <dbReference type="NCBI Taxonomy" id="434234"/>
    <lineage>
        <taxon>Eukaryota</taxon>
        <taxon>Viridiplantae</taxon>
        <taxon>Streptophyta</taxon>
        <taxon>Embryophyta</taxon>
        <taxon>Tracheophyta</taxon>
        <taxon>Spermatophyta</taxon>
        <taxon>Magnoliopsida</taxon>
        <taxon>eudicotyledons</taxon>
        <taxon>Gunneridae</taxon>
        <taxon>Pentapetalae</taxon>
        <taxon>rosids</taxon>
        <taxon>malvids</taxon>
        <taxon>Sapindales</taxon>
        <taxon>Anacardiaceae</taxon>
        <taxon>Pistacia</taxon>
    </lineage>
</organism>
<sequence length="315" mass="34933">MAIKIEIVSREIIKPSSPTPQNLRNFKLSFLDQTAPAAYVPLLLFYLPENDSDSHVVEAAERSQHLKTSLSKLLAEFYPLAGIIKDQTTVECNDNGAEYIQARVDGTLADILKRPDGSILRTFLPTEIESTDAETGRIVFVQASFFECGGMVLGSKDSVKFPEFNAASSSFHPLDSDIPPSMKVTRDESVITKRYVIESSKIAQLKAKAASPIVLQPTRFEAVSALIWKCLDNVSRSTKGFPRLSVMSIYVNLRKMTVPSLPENAIGNVVGVFFPSHSTEKEIDLQDLITKLSKELKEFLKNAMEPINEKKRAHG</sequence>
<accession>A0ACC1B878</accession>
<comment type="caution">
    <text evidence="1">The sequence shown here is derived from an EMBL/GenBank/DDBJ whole genome shotgun (WGS) entry which is preliminary data.</text>
</comment>
<proteinExistence type="predicted"/>
<dbReference type="EMBL" id="CM047902">
    <property type="protein sequence ID" value="KAJ0095106.1"/>
    <property type="molecule type" value="Genomic_DNA"/>
</dbReference>